<dbReference type="GO" id="GO:0005634">
    <property type="term" value="C:nucleus"/>
    <property type="evidence" value="ECO:0007669"/>
    <property type="project" value="TreeGrafter"/>
</dbReference>
<feature type="non-terminal residue" evidence="2">
    <location>
        <position position="99"/>
    </location>
</feature>
<dbReference type="EMBL" id="KI517683">
    <property type="protein sequence ID" value="ESQ34831.1"/>
    <property type="molecule type" value="Genomic_DNA"/>
</dbReference>
<dbReference type="EMBL" id="KI517683">
    <property type="protein sequence ID" value="ESQ34832.1"/>
    <property type="molecule type" value="Genomic_DNA"/>
</dbReference>
<dbReference type="EMBL" id="KI517683">
    <property type="protein sequence ID" value="ESQ34830.1"/>
    <property type="molecule type" value="Genomic_DNA"/>
</dbReference>
<dbReference type="PANTHER" id="PTHR15160">
    <property type="entry name" value="VON HIPPEL-LINDAU PROTEIN"/>
    <property type="match status" value="1"/>
</dbReference>
<organism evidence="2 3">
    <name type="scientific">Eutrema salsugineum</name>
    <name type="common">Saltwater cress</name>
    <name type="synonym">Sisymbrium salsugineum</name>
    <dbReference type="NCBI Taxonomy" id="72664"/>
    <lineage>
        <taxon>Eukaryota</taxon>
        <taxon>Viridiplantae</taxon>
        <taxon>Streptophyta</taxon>
        <taxon>Embryophyta</taxon>
        <taxon>Tracheophyta</taxon>
        <taxon>Spermatophyta</taxon>
        <taxon>Magnoliopsida</taxon>
        <taxon>eudicotyledons</taxon>
        <taxon>Gunneridae</taxon>
        <taxon>Pentapetalae</taxon>
        <taxon>rosids</taxon>
        <taxon>malvids</taxon>
        <taxon>Brassicales</taxon>
        <taxon>Brassicaceae</taxon>
        <taxon>Eutremeae</taxon>
        <taxon>Eutrema</taxon>
    </lineage>
</organism>
<gene>
    <name evidence="2" type="ORF">EUTSA_v100082681mg</name>
</gene>
<dbReference type="PANTHER" id="PTHR15160:SF12">
    <property type="entry name" value="BIFUNCTIONAL NUCLEASE 2"/>
    <property type="match status" value="1"/>
</dbReference>
<sequence>MRSLQAPIVCPSVSPRQSCVSASLVNCSVSKPRLLRNQFLGHRTRNVKSQNATVTVRVHLRRFKSIQCLFSSHSDGTGSTAENFNENDEDYVKSSVLEA</sequence>
<dbReference type="AlphaFoldDB" id="V4KXR3"/>
<evidence type="ECO:0000313" key="3">
    <source>
        <dbReference type="Proteomes" id="UP000030689"/>
    </source>
</evidence>
<feature type="compositionally biased region" description="Polar residues" evidence="1">
    <location>
        <begin position="73"/>
        <end position="84"/>
    </location>
</feature>
<dbReference type="GO" id="GO:0030891">
    <property type="term" value="C:VCB complex"/>
    <property type="evidence" value="ECO:0007669"/>
    <property type="project" value="TreeGrafter"/>
</dbReference>
<protein>
    <submittedName>
        <fullName evidence="2">Uncharacterized protein</fullName>
    </submittedName>
</protein>
<dbReference type="KEGG" id="eus:EUTSA_v100082681m"/>
<dbReference type="Proteomes" id="UP000030689">
    <property type="component" value="Unassembled WGS sequence"/>
</dbReference>
<dbReference type="Gramene" id="ESQ34832">
    <property type="protein sequence ID" value="ESQ34832"/>
    <property type="gene ID" value="EUTSA_v100082681mg"/>
</dbReference>
<accession>V4KXR3</accession>
<dbReference type="eggNOG" id="ENOG502QQ9S">
    <property type="taxonomic scope" value="Eukaryota"/>
</dbReference>
<dbReference type="STRING" id="72664.V4KXR3"/>
<dbReference type="Gramene" id="ESQ34831">
    <property type="protein sequence ID" value="ESQ34831"/>
    <property type="gene ID" value="EUTSA_v100082681mg"/>
</dbReference>
<dbReference type="OMA" id="DNDSMAG"/>
<feature type="region of interest" description="Disordered" evidence="1">
    <location>
        <begin position="73"/>
        <end position="99"/>
    </location>
</feature>
<dbReference type="GO" id="GO:0016567">
    <property type="term" value="P:protein ubiquitination"/>
    <property type="evidence" value="ECO:0007669"/>
    <property type="project" value="TreeGrafter"/>
</dbReference>
<proteinExistence type="predicted"/>
<keyword evidence="3" id="KW-1185">Reference proteome</keyword>
<evidence type="ECO:0000313" key="2">
    <source>
        <dbReference type="EMBL" id="ESQ34832.1"/>
    </source>
</evidence>
<reference evidence="2 3" key="1">
    <citation type="journal article" date="2013" name="Front. Plant Sci.">
        <title>The Reference Genome of the Halophytic Plant Eutrema salsugineum.</title>
        <authorList>
            <person name="Yang R."/>
            <person name="Jarvis D.E."/>
            <person name="Chen H."/>
            <person name="Beilstein M.A."/>
            <person name="Grimwood J."/>
            <person name="Jenkins J."/>
            <person name="Shu S."/>
            <person name="Prochnik S."/>
            <person name="Xin M."/>
            <person name="Ma C."/>
            <person name="Schmutz J."/>
            <person name="Wing R.A."/>
            <person name="Mitchell-Olds T."/>
            <person name="Schumaker K.S."/>
            <person name="Wang X."/>
        </authorList>
    </citation>
    <scope>NUCLEOTIDE SEQUENCE [LARGE SCALE GENOMIC DNA]</scope>
</reference>
<name>V4KXR3_EUTSA</name>
<evidence type="ECO:0000256" key="1">
    <source>
        <dbReference type="SAM" id="MobiDB-lite"/>
    </source>
</evidence>
<dbReference type="Gramene" id="ESQ34830">
    <property type="protein sequence ID" value="ESQ34830"/>
    <property type="gene ID" value="EUTSA_v100082681mg"/>
</dbReference>